<sequence>MRYYIADCHFYHKNLLTEMDNRSFDTVEQMNEVMIEKWNKKVHARDEVVILGDLSLGNGKETNEILCRLKGRLYLIRGNHDERYLRDKDFDVSRFKWVRDYAEIHDNKRKIVLMHYPVFCYNGQFRRGADGTPLTYIAARAYP</sequence>
<dbReference type="InterPro" id="IPR029052">
    <property type="entry name" value="Metallo-depent_PP-like"/>
</dbReference>
<dbReference type="Proteomes" id="UP000095649">
    <property type="component" value="Unassembled WGS sequence"/>
</dbReference>
<dbReference type="InterPro" id="IPR004843">
    <property type="entry name" value="Calcineurin-like_PHP"/>
</dbReference>
<dbReference type="RefSeq" id="WP_347474457.1">
    <property type="nucleotide sequence ID" value="NZ_CYXN01000005.1"/>
</dbReference>
<name>A0A173SJT5_9FIRM</name>
<protein>
    <submittedName>
        <fullName evidence="2">Predicted phosphoesterase or phosphohydrolase</fullName>
    </submittedName>
</protein>
<accession>A0A173SJT5</accession>
<dbReference type="GO" id="GO:0016787">
    <property type="term" value="F:hydrolase activity"/>
    <property type="evidence" value="ECO:0007669"/>
    <property type="project" value="UniProtKB-KW"/>
</dbReference>
<dbReference type="Pfam" id="PF00149">
    <property type="entry name" value="Metallophos"/>
    <property type="match status" value="1"/>
</dbReference>
<feature type="domain" description="Calcineurin-like phosphoesterase" evidence="1">
    <location>
        <begin position="5"/>
        <end position="115"/>
    </location>
</feature>
<evidence type="ECO:0000259" key="1">
    <source>
        <dbReference type="Pfam" id="PF00149"/>
    </source>
</evidence>
<dbReference type="SUPFAM" id="SSF56300">
    <property type="entry name" value="Metallo-dependent phosphatases"/>
    <property type="match status" value="1"/>
</dbReference>
<keyword evidence="2" id="KW-0378">Hydrolase</keyword>
<dbReference type="AlphaFoldDB" id="A0A173SJT5"/>
<evidence type="ECO:0000313" key="3">
    <source>
        <dbReference type="Proteomes" id="UP000095649"/>
    </source>
</evidence>
<gene>
    <name evidence="2" type="ORF">ERS852582_01079</name>
</gene>
<proteinExistence type="predicted"/>
<reference evidence="2 3" key="1">
    <citation type="submission" date="2015-09" db="EMBL/GenBank/DDBJ databases">
        <authorList>
            <consortium name="Pathogen Informatics"/>
        </authorList>
    </citation>
    <scope>NUCLEOTIDE SEQUENCE [LARGE SCALE GENOMIC DNA]</scope>
    <source>
        <strain evidence="2 3">2789STDY5834970</strain>
    </source>
</reference>
<organism evidence="2 3">
    <name type="scientific">Faecalibacterium prausnitzii</name>
    <dbReference type="NCBI Taxonomy" id="853"/>
    <lineage>
        <taxon>Bacteria</taxon>
        <taxon>Bacillati</taxon>
        <taxon>Bacillota</taxon>
        <taxon>Clostridia</taxon>
        <taxon>Eubacteriales</taxon>
        <taxon>Oscillospiraceae</taxon>
        <taxon>Faecalibacterium</taxon>
    </lineage>
</organism>
<dbReference type="EMBL" id="CYXN01000005">
    <property type="protein sequence ID" value="CUM90460.1"/>
    <property type="molecule type" value="Genomic_DNA"/>
</dbReference>
<dbReference type="Gene3D" id="3.60.21.10">
    <property type="match status" value="1"/>
</dbReference>
<evidence type="ECO:0000313" key="2">
    <source>
        <dbReference type="EMBL" id="CUM90460.1"/>
    </source>
</evidence>